<dbReference type="AlphaFoldDB" id="A0AAN9N9M0"/>
<proteinExistence type="predicted"/>
<keyword evidence="2" id="KW-1185">Reference proteome</keyword>
<dbReference type="Proteomes" id="UP001374584">
    <property type="component" value="Unassembled WGS sequence"/>
</dbReference>
<evidence type="ECO:0000313" key="1">
    <source>
        <dbReference type="EMBL" id="KAK7368967.1"/>
    </source>
</evidence>
<name>A0AAN9N9M0_PHACN</name>
<gene>
    <name evidence="1" type="ORF">VNO80_11000</name>
</gene>
<evidence type="ECO:0000313" key="2">
    <source>
        <dbReference type="Proteomes" id="UP001374584"/>
    </source>
</evidence>
<comment type="caution">
    <text evidence="1">The sequence shown here is derived from an EMBL/GenBank/DDBJ whole genome shotgun (WGS) entry which is preliminary data.</text>
</comment>
<reference evidence="1 2" key="1">
    <citation type="submission" date="2024-01" db="EMBL/GenBank/DDBJ databases">
        <title>The genomes of 5 underutilized Papilionoideae crops provide insights into root nodulation and disease resistanc.</title>
        <authorList>
            <person name="Jiang F."/>
        </authorList>
    </citation>
    <scope>NUCLEOTIDE SEQUENCE [LARGE SCALE GENOMIC DNA]</scope>
    <source>
        <strain evidence="1">JINMINGXINNONG_FW02</strain>
        <tissue evidence="1">Leaves</tissue>
    </source>
</reference>
<dbReference type="EMBL" id="JAYMYR010000004">
    <property type="protein sequence ID" value="KAK7368967.1"/>
    <property type="molecule type" value="Genomic_DNA"/>
</dbReference>
<sequence length="69" mass="7445">MQETFEACGAVVRIKAVHLRLVNDCLAPTILERIAESADVTRGLEAVVGLAKVEEVHSGLEGEKIFVLV</sequence>
<protein>
    <submittedName>
        <fullName evidence="1">Uncharacterized protein</fullName>
    </submittedName>
</protein>
<organism evidence="1 2">
    <name type="scientific">Phaseolus coccineus</name>
    <name type="common">Scarlet runner bean</name>
    <name type="synonym">Phaseolus multiflorus</name>
    <dbReference type="NCBI Taxonomy" id="3886"/>
    <lineage>
        <taxon>Eukaryota</taxon>
        <taxon>Viridiplantae</taxon>
        <taxon>Streptophyta</taxon>
        <taxon>Embryophyta</taxon>
        <taxon>Tracheophyta</taxon>
        <taxon>Spermatophyta</taxon>
        <taxon>Magnoliopsida</taxon>
        <taxon>eudicotyledons</taxon>
        <taxon>Gunneridae</taxon>
        <taxon>Pentapetalae</taxon>
        <taxon>rosids</taxon>
        <taxon>fabids</taxon>
        <taxon>Fabales</taxon>
        <taxon>Fabaceae</taxon>
        <taxon>Papilionoideae</taxon>
        <taxon>50 kb inversion clade</taxon>
        <taxon>NPAAA clade</taxon>
        <taxon>indigoferoid/millettioid clade</taxon>
        <taxon>Phaseoleae</taxon>
        <taxon>Phaseolus</taxon>
    </lineage>
</organism>
<accession>A0AAN9N9M0</accession>